<keyword evidence="6" id="KW-0227">DNA damage</keyword>
<dbReference type="GO" id="GO:0003677">
    <property type="term" value="F:DNA binding"/>
    <property type="evidence" value="ECO:0007669"/>
    <property type="project" value="UniProtKB-KW"/>
</dbReference>
<evidence type="ECO:0000256" key="1">
    <source>
        <dbReference type="ARBA" id="ARBA00002530"/>
    </source>
</evidence>
<name>A0AAV8Q5I9_ENSVE</name>
<evidence type="ECO:0000256" key="3">
    <source>
        <dbReference type="ARBA" id="ARBA00021234"/>
    </source>
</evidence>
<dbReference type="Gene3D" id="2.130.10.10">
    <property type="entry name" value="YVTN repeat-like/Quinoprotein amine dehydrogenase"/>
    <property type="match status" value="1"/>
</dbReference>
<dbReference type="PANTHER" id="PTHR14773:SF0">
    <property type="entry name" value="WD REPEAT-CONTAINING PROTEIN 76"/>
    <property type="match status" value="1"/>
</dbReference>
<feature type="region of interest" description="Disordered" evidence="9">
    <location>
        <begin position="39"/>
        <end position="102"/>
    </location>
</feature>
<dbReference type="InterPro" id="IPR050853">
    <property type="entry name" value="WD_repeat_DNA-damage-binding"/>
</dbReference>
<gene>
    <name evidence="10" type="ORF">OPV22_034685</name>
</gene>
<dbReference type="GO" id="GO:0006974">
    <property type="term" value="P:DNA damage response"/>
    <property type="evidence" value="ECO:0007669"/>
    <property type="project" value="UniProtKB-KW"/>
</dbReference>
<dbReference type="PROSITE" id="PS50294">
    <property type="entry name" value="WD_REPEATS_REGION"/>
    <property type="match status" value="1"/>
</dbReference>
<dbReference type="PANTHER" id="PTHR14773">
    <property type="entry name" value="WD REPEAT-CONTAINING PROTEIN 76"/>
    <property type="match status" value="1"/>
</dbReference>
<dbReference type="SUPFAM" id="SSF50978">
    <property type="entry name" value="WD40 repeat-like"/>
    <property type="match status" value="1"/>
</dbReference>
<dbReference type="Proteomes" id="UP001222027">
    <property type="component" value="Unassembled WGS sequence"/>
</dbReference>
<keyword evidence="7" id="KW-0238">DNA-binding</keyword>
<proteinExistence type="inferred from homology"/>
<evidence type="ECO:0000256" key="6">
    <source>
        <dbReference type="ARBA" id="ARBA00022763"/>
    </source>
</evidence>
<feature type="compositionally biased region" description="Basic and acidic residues" evidence="9">
    <location>
        <begin position="43"/>
        <end position="54"/>
    </location>
</feature>
<dbReference type="AlphaFoldDB" id="A0AAV8Q5I9"/>
<evidence type="ECO:0000256" key="5">
    <source>
        <dbReference type="ARBA" id="ARBA00022737"/>
    </source>
</evidence>
<evidence type="ECO:0000256" key="4">
    <source>
        <dbReference type="ARBA" id="ARBA00022574"/>
    </source>
</evidence>
<evidence type="ECO:0000313" key="11">
    <source>
        <dbReference type="Proteomes" id="UP001222027"/>
    </source>
</evidence>
<evidence type="ECO:0000313" key="10">
    <source>
        <dbReference type="EMBL" id="KAJ8461759.1"/>
    </source>
</evidence>
<dbReference type="Pfam" id="PF00400">
    <property type="entry name" value="WD40"/>
    <property type="match status" value="3"/>
</dbReference>
<keyword evidence="4 8" id="KW-0853">WD repeat</keyword>
<accession>A0AAV8Q5I9</accession>
<dbReference type="PROSITE" id="PS00678">
    <property type="entry name" value="WD_REPEATS_1"/>
    <property type="match status" value="1"/>
</dbReference>
<comment type="function">
    <text evidence="1">Specifically binds 5-hydroxymethylcytosine (5hmC), suggesting that it acts as a specific reader of 5hmC.</text>
</comment>
<dbReference type="EMBL" id="JAQQAF010000009">
    <property type="protein sequence ID" value="KAJ8461759.1"/>
    <property type="molecule type" value="Genomic_DNA"/>
</dbReference>
<sequence length="466" mass="51840">MASDTLTEYERRRLENIRRNDEMMTSLMLSRKVSDLAATLKRASSDTKKKEDKKNKKPRLGTPVVVRRSLRHRGLPPNLSVPTDHPSDNAPPVDHLPTAPDYKPGPLLIGEALVEGLEPFDRHLIEAILNASDRSGLDLATGEKGEGSLDPKRDLMLRAENVRKILDGRILTVRFLPFGDRTVVVAGDKLGNVGFWDVDTEEGDGVYVYAPHSAPVSGISIHPFSSAKIFTCSYDGYIRLMDIREGTFNMIYSSDSLVFSLCQSPNDVGSIYFGEGSGELKLWDERAGKVSGTWDLHEQRINTIDFRPDNINMIATSSTDGTACIWDLRNLKKHQPDMLKTIHHQRAVHSAYFSPGGSCLATTSIDDRVGILGGANYDDLWMVRHDNQTGRWLSSFRAIWGWDDSHLFLGNMKRAVDVISADLRTTTALVSEHMTSIPCRFAAHPCKRGWLACATAGGKVFLWTKS</sequence>
<dbReference type="SMART" id="SM00320">
    <property type="entry name" value="WD40"/>
    <property type="match status" value="6"/>
</dbReference>
<keyword evidence="11" id="KW-1185">Reference proteome</keyword>
<dbReference type="PROSITE" id="PS50082">
    <property type="entry name" value="WD_REPEATS_2"/>
    <property type="match status" value="1"/>
</dbReference>
<comment type="caution">
    <text evidence="10">The sequence shown here is derived from an EMBL/GenBank/DDBJ whole genome shotgun (WGS) entry which is preliminary data.</text>
</comment>
<comment type="similarity">
    <text evidence="2">Belongs to the WD repeat DDB2/WDR76 family.</text>
</comment>
<dbReference type="FunFam" id="2.130.10.10:FF:000180">
    <property type="entry name" value="WD repeat-containing protein 76"/>
    <property type="match status" value="1"/>
</dbReference>
<dbReference type="InterPro" id="IPR036322">
    <property type="entry name" value="WD40_repeat_dom_sf"/>
</dbReference>
<dbReference type="InterPro" id="IPR015943">
    <property type="entry name" value="WD40/YVTN_repeat-like_dom_sf"/>
</dbReference>
<dbReference type="InterPro" id="IPR001680">
    <property type="entry name" value="WD40_rpt"/>
</dbReference>
<dbReference type="GO" id="GO:0005634">
    <property type="term" value="C:nucleus"/>
    <property type="evidence" value="ECO:0007669"/>
    <property type="project" value="TreeGrafter"/>
</dbReference>
<organism evidence="10 11">
    <name type="scientific">Ensete ventricosum</name>
    <name type="common">Abyssinian banana</name>
    <name type="synonym">Musa ensete</name>
    <dbReference type="NCBI Taxonomy" id="4639"/>
    <lineage>
        <taxon>Eukaryota</taxon>
        <taxon>Viridiplantae</taxon>
        <taxon>Streptophyta</taxon>
        <taxon>Embryophyta</taxon>
        <taxon>Tracheophyta</taxon>
        <taxon>Spermatophyta</taxon>
        <taxon>Magnoliopsida</taxon>
        <taxon>Liliopsida</taxon>
        <taxon>Zingiberales</taxon>
        <taxon>Musaceae</taxon>
        <taxon>Ensete</taxon>
    </lineage>
</organism>
<keyword evidence="5" id="KW-0677">Repeat</keyword>
<evidence type="ECO:0000256" key="8">
    <source>
        <dbReference type="PROSITE-ProRule" id="PRU00221"/>
    </source>
</evidence>
<evidence type="ECO:0000256" key="7">
    <source>
        <dbReference type="ARBA" id="ARBA00023125"/>
    </source>
</evidence>
<evidence type="ECO:0000256" key="2">
    <source>
        <dbReference type="ARBA" id="ARBA00005434"/>
    </source>
</evidence>
<protein>
    <recommendedName>
        <fullName evidence="3">WD repeat-containing protein 76</fullName>
    </recommendedName>
</protein>
<feature type="repeat" description="WD" evidence="8">
    <location>
        <begin position="294"/>
        <end position="330"/>
    </location>
</feature>
<dbReference type="InterPro" id="IPR019775">
    <property type="entry name" value="WD40_repeat_CS"/>
</dbReference>
<dbReference type="GO" id="GO:2000001">
    <property type="term" value="P:regulation of DNA damage checkpoint"/>
    <property type="evidence" value="ECO:0007669"/>
    <property type="project" value="TreeGrafter"/>
</dbReference>
<reference evidence="10 11" key="1">
    <citation type="submission" date="2022-12" db="EMBL/GenBank/DDBJ databases">
        <title>Chromosome-scale assembly of the Ensete ventricosum genome.</title>
        <authorList>
            <person name="Dussert Y."/>
            <person name="Stocks J."/>
            <person name="Wendawek A."/>
            <person name="Woldeyes F."/>
            <person name="Nichols R.A."/>
            <person name="Borrell J.S."/>
        </authorList>
    </citation>
    <scope>NUCLEOTIDE SEQUENCE [LARGE SCALE GENOMIC DNA]</scope>
    <source>
        <strain evidence="11">cv. Maze</strain>
        <tissue evidence="10">Seeds</tissue>
    </source>
</reference>
<evidence type="ECO:0000256" key="9">
    <source>
        <dbReference type="SAM" id="MobiDB-lite"/>
    </source>
</evidence>